<dbReference type="InterPro" id="IPR019200">
    <property type="entry name" value="ATP_adenylylTrfase_C"/>
</dbReference>
<evidence type="ECO:0000259" key="3">
    <source>
        <dbReference type="Pfam" id="PF19327"/>
    </source>
</evidence>
<dbReference type="GO" id="GO:0008796">
    <property type="term" value="F:bis(5'-nucleosyl)-tetraphosphatase activity"/>
    <property type="evidence" value="ECO:0007669"/>
    <property type="project" value="TreeGrafter"/>
</dbReference>
<reference evidence="4" key="1">
    <citation type="journal article" date="2020" name="bioRxiv">
        <title>Comparative genomics of Chlamydomonas.</title>
        <authorList>
            <person name="Craig R.J."/>
            <person name="Hasan A.R."/>
            <person name="Ness R.W."/>
            <person name="Keightley P.D."/>
        </authorList>
    </citation>
    <scope>NUCLEOTIDE SEQUENCE</scope>
    <source>
        <strain evidence="4">CCAP 11/173</strain>
    </source>
</reference>
<dbReference type="PANTHER" id="PTHR42746">
    <property type="entry name" value="DIADENOSINE 5',5'''-P1,P4-TETRAPHOSPHATE PHOSPHORYLASE"/>
    <property type="match status" value="1"/>
</dbReference>
<dbReference type="GO" id="GO:0009165">
    <property type="term" value="P:nucleotide biosynthetic process"/>
    <property type="evidence" value="ECO:0007669"/>
    <property type="project" value="TreeGrafter"/>
</dbReference>
<feature type="region of interest" description="Disordered" evidence="1">
    <location>
        <begin position="121"/>
        <end position="144"/>
    </location>
</feature>
<dbReference type="GO" id="GO:0003877">
    <property type="term" value="F:ATP:ADP adenylyltransferase activity"/>
    <property type="evidence" value="ECO:0007669"/>
    <property type="project" value="InterPro"/>
</dbReference>
<name>A0A836B9Y1_9CHLO</name>
<dbReference type="AlphaFoldDB" id="A0A836B9Y1"/>
<gene>
    <name evidence="4" type="ORF">HYH02_003745</name>
</gene>
<dbReference type="GO" id="GO:0009164">
    <property type="term" value="P:nucleoside catabolic process"/>
    <property type="evidence" value="ECO:0007669"/>
    <property type="project" value="TreeGrafter"/>
</dbReference>
<comment type="caution">
    <text evidence="4">The sequence shown here is derived from an EMBL/GenBank/DDBJ whole genome shotgun (WGS) entry which is preliminary data.</text>
</comment>
<organism evidence="4 5">
    <name type="scientific">Chlamydomonas schloesseri</name>
    <dbReference type="NCBI Taxonomy" id="2026947"/>
    <lineage>
        <taxon>Eukaryota</taxon>
        <taxon>Viridiplantae</taxon>
        <taxon>Chlorophyta</taxon>
        <taxon>core chlorophytes</taxon>
        <taxon>Chlorophyceae</taxon>
        <taxon>CS clade</taxon>
        <taxon>Chlamydomonadales</taxon>
        <taxon>Chlamydomonadaceae</taxon>
        <taxon>Chlamydomonas</taxon>
    </lineage>
</organism>
<feature type="domain" description="Ap4A phosphorylase 1/2 N-terminal" evidence="3">
    <location>
        <begin position="67"/>
        <end position="253"/>
    </location>
</feature>
<evidence type="ECO:0000313" key="4">
    <source>
        <dbReference type="EMBL" id="KAG2451973.1"/>
    </source>
</evidence>
<accession>A0A836B9Y1</accession>
<dbReference type="Pfam" id="PF19327">
    <property type="entry name" value="Ap4A_phos_N"/>
    <property type="match status" value="1"/>
</dbReference>
<keyword evidence="5" id="KW-1185">Reference proteome</keyword>
<dbReference type="EMBL" id="JAEHOD010000007">
    <property type="protein sequence ID" value="KAG2451973.1"/>
    <property type="molecule type" value="Genomic_DNA"/>
</dbReference>
<evidence type="ECO:0008006" key="6">
    <source>
        <dbReference type="Google" id="ProtNLM"/>
    </source>
</evidence>
<feature type="domain" description="ATP adenylyltransferase C-terminal" evidence="2">
    <location>
        <begin position="287"/>
        <end position="413"/>
    </location>
</feature>
<dbReference type="InterPro" id="IPR043171">
    <property type="entry name" value="Ap4A_phos1/2-like"/>
</dbReference>
<protein>
    <recommendedName>
        <fullName evidence="6">ATP adenylyltransferase</fullName>
    </recommendedName>
</protein>
<dbReference type="InterPro" id="IPR053364">
    <property type="entry name" value="Fork-head_TF_regulator"/>
</dbReference>
<evidence type="ECO:0000313" key="5">
    <source>
        <dbReference type="Proteomes" id="UP000613740"/>
    </source>
</evidence>
<sequence length="414" mass="42911">MLQCCTRRTAQNPRFQQVAASSAWTSGAALRPAPLQRRTTATAPMAAAAPPKAAAAAATAAEPGRARDPAALWDEIVSVYNRGQALGVSSIAETKPELCRDDSLGVDFVLRVATALRAKPQLPPQAPEQDKAAAAAAQPAARPWRNPFMPPEPELTVCKVGAAGTHTAVLNKFNVVEHHVVVITNKFRSQAEPLSGEDLAAALEVLEAMPQGGVAFYNCGPESGRSQPHKHLQVVPLPFMEGQPPQAPVHVLVEAAMAAAAAAGTAGGGGGSSTSTAAPLQPLQLRQLPYQCFATPLPDSPTPEQLGAACDALLQLAFPGYSYSPTPAMASLPAGASPTDTVTAAAVAAGSVSYNVLVTRQWLMLVPRRAECCGPLALNSLAFAGTILVRSEEVLGFVREKGPAAILAEIGVPW</sequence>
<dbReference type="Proteomes" id="UP000613740">
    <property type="component" value="Unassembled WGS sequence"/>
</dbReference>
<dbReference type="Gene3D" id="3.30.428.70">
    <property type="match status" value="1"/>
</dbReference>
<evidence type="ECO:0000256" key="1">
    <source>
        <dbReference type="SAM" id="MobiDB-lite"/>
    </source>
</evidence>
<evidence type="ECO:0000259" key="2">
    <source>
        <dbReference type="Pfam" id="PF09830"/>
    </source>
</evidence>
<feature type="compositionally biased region" description="Low complexity" evidence="1">
    <location>
        <begin position="132"/>
        <end position="143"/>
    </location>
</feature>
<proteinExistence type="predicted"/>
<dbReference type="OrthoDB" id="10267950at2759"/>
<dbReference type="Pfam" id="PF09830">
    <property type="entry name" value="ATP_transf"/>
    <property type="match status" value="1"/>
</dbReference>
<dbReference type="PANTHER" id="PTHR42746:SF2">
    <property type="entry name" value="DIADENOSINE 5',5'''-P1,P4-TETRAPHOSPHATE PHOSPHORYLASE 2-RELATED"/>
    <property type="match status" value="1"/>
</dbReference>
<dbReference type="InterPro" id="IPR036265">
    <property type="entry name" value="HIT-like_sf"/>
</dbReference>
<dbReference type="SUPFAM" id="SSF54197">
    <property type="entry name" value="HIT-like"/>
    <property type="match status" value="1"/>
</dbReference>
<dbReference type="GO" id="GO:0004780">
    <property type="term" value="F:sulfate adenylyltransferase (ADP) activity"/>
    <property type="evidence" value="ECO:0007669"/>
    <property type="project" value="TreeGrafter"/>
</dbReference>
<dbReference type="InterPro" id="IPR045759">
    <property type="entry name" value="Ap4A_phos1/2_N"/>
</dbReference>